<dbReference type="EMBL" id="MU006602">
    <property type="protein sequence ID" value="KAF2742949.1"/>
    <property type="molecule type" value="Genomic_DNA"/>
</dbReference>
<keyword evidence="1" id="KW-0472">Membrane</keyword>
<protein>
    <submittedName>
        <fullName evidence="2">Uncharacterized protein</fullName>
    </submittedName>
</protein>
<evidence type="ECO:0000313" key="3">
    <source>
        <dbReference type="Proteomes" id="UP000799440"/>
    </source>
</evidence>
<keyword evidence="1" id="KW-0812">Transmembrane</keyword>
<keyword evidence="1" id="KW-1133">Transmembrane helix</keyword>
<gene>
    <name evidence="2" type="ORF">M011DRAFT_462072</name>
</gene>
<dbReference type="AlphaFoldDB" id="A0A6A6UYY4"/>
<keyword evidence="3" id="KW-1185">Reference proteome</keyword>
<reference evidence="2" key="1">
    <citation type="journal article" date="2020" name="Stud. Mycol.">
        <title>101 Dothideomycetes genomes: a test case for predicting lifestyles and emergence of pathogens.</title>
        <authorList>
            <person name="Haridas S."/>
            <person name="Albert R."/>
            <person name="Binder M."/>
            <person name="Bloem J."/>
            <person name="Labutti K."/>
            <person name="Salamov A."/>
            <person name="Andreopoulos B."/>
            <person name="Baker S."/>
            <person name="Barry K."/>
            <person name="Bills G."/>
            <person name="Bluhm B."/>
            <person name="Cannon C."/>
            <person name="Castanera R."/>
            <person name="Culley D."/>
            <person name="Daum C."/>
            <person name="Ezra D."/>
            <person name="Gonzalez J."/>
            <person name="Henrissat B."/>
            <person name="Kuo A."/>
            <person name="Liang C."/>
            <person name="Lipzen A."/>
            <person name="Lutzoni F."/>
            <person name="Magnuson J."/>
            <person name="Mondo S."/>
            <person name="Nolan M."/>
            <person name="Ohm R."/>
            <person name="Pangilinan J."/>
            <person name="Park H.-J."/>
            <person name="Ramirez L."/>
            <person name="Alfaro M."/>
            <person name="Sun H."/>
            <person name="Tritt A."/>
            <person name="Yoshinaga Y."/>
            <person name="Zwiers L.-H."/>
            <person name="Turgeon B."/>
            <person name="Goodwin S."/>
            <person name="Spatafora J."/>
            <person name="Crous P."/>
            <person name="Grigoriev I."/>
        </authorList>
    </citation>
    <scope>NUCLEOTIDE SEQUENCE</scope>
    <source>
        <strain evidence="2">CBS 119925</strain>
    </source>
</reference>
<evidence type="ECO:0000256" key="1">
    <source>
        <dbReference type="SAM" id="Phobius"/>
    </source>
</evidence>
<dbReference type="Proteomes" id="UP000799440">
    <property type="component" value="Unassembled WGS sequence"/>
</dbReference>
<dbReference type="Pfam" id="PF11374">
    <property type="entry name" value="DUF3176"/>
    <property type="match status" value="1"/>
</dbReference>
<sequence length="536" mass="58569">MPSPGIGPDIGHVNIFLSSNPSKEPLIKDGQRCCGEIGTNKITSQQRSPPRSTLLSWKAQISSLIASLFCFVAIVIVLQILDGRPLPNFKLKWVRARNMRPMDDFRTVDEASRGPWGSALLLIRGKGGFIGAFGALVTITALGISTFAQQGLDYVTVYPFTNEATIPVAHYLNSTGIAQLGDGTSVMGVPNELLSSPYTAFFRNLGTGGDGTTFIGERCSTGNRTWEFYQSLGICSRCEDLSGQLNATELYLEHTPDMPPLYWNPFNYSLPNGFTLTGSGLHTPKTGLMNVTTTDPNLQPVSGPFAPDGTKYASTIAFEENVSSVLDVFVIGPSPGTFYERPEMLGRRFKHEPPVAYECALEICVAGMSARQTDGRTSETTYRTWINDTKRNDRGIVSSTKSNLYLSGEDFDTTFIVTSQSLFALRSWLSSLMQGDATIQAGYISNDSFILFPQYSSDLIQQMASTMNRSADGFPKLMDQLARSISLNLRITKDQPPVVQGKAFTAISHAVVSWAWLVLPMVELVGSLVFLVVVMV</sequence>
<feature type="transmembrane region" description="Helical" evidence="1">
    <location>
        <begin position="128"/>
        <end position="148"/>
    </location>
</feature>
<feature type="transmembrane region" description="Helical" evidence="1">
    <location>
        <begin position="514"/>
        <end position="534"/>
    </location>
</feature>
<name>A0A6A6UYY4_9PLEO</name>
<dbReference type="PANTHER" id="PTHR35394">
    <property type="entry name" value="DUF3176 DOMAIN-CONTAINING PROTEIN"/>
    <property type="match status" value="1"/>
</dbReference>
<organism evidence="2 3">
    <name type="scientific">Sporormia fimetaria CBS 119925</name>
    <dbReference type="NCBI Taxonomy" id="1340428"/>
    <lineage>
        <taxon>Eukaryota</taxon>
        <taxon>Fungi</taxon>
        <taxon>Dikarya</taxon>
        <taxon>Ascomycota</taxon>
        <taxon>Pezizomycotina</taxon>
        <taxon>Dothideomycetes</taxon>
        <taxon>Pleosporomycetidae</taxon>
        <taxon>Pleosporales</taxon>
        <taxon>Sporormiaceae</taxon>
        <taxon>Sporormia</taxon>
    </lineage>
</organism>
<dbReference type="InterPro" id="IPR021514">
    <property type="entry name" value="DUF3176"/>
</dbReference>
<feature type="transmembrane region" description="Helical" evidence="1">
    <location>
        <begin position="61"/>
        <end position="81"/>
    </location>
</feature>
<proteinExistence type="predicted"/>
<accession>A0A6A6UYY4</accession>
<evidence type="ECO:0000313" key="2">
    <source>
        <dbReference type="EMBL" id="KAF2742949.1"/>
    </source>
</evidence>
<dbReference type="OrthoDB" id="5376804at2759"/>
<dbReference type="PANTHER" id="PTHR35394:SF5">
    <property type="entry name" value="DUF3176 DOMAIN-CONTAINING PROTEIN"/>
    <property type="match status" value="1"/>
</dbReference>